<keyword evidence="5" id="KW-1185">Reference proteome</keyword>
<dbReference type="RefSeq" id="WP_179616845.1">
    <property type="nucleotide sequence ID" value="NZ_CP059163.1"/>
</dbReference>
<comment type="caution">
    <text evidence="4">The sequence shown here is derived from an EMBL/GenBank/DDBJ whole genome shotgun (WGS) entry which is preliminary data.</text>
</comment>
<feature type="region of interest" description="Disordered" evidence="2">
    <location>
        <begin position="1086"/>
        <end position="1114"/>
    </location>
</feature>
<dbReference type="InterPro" id="IPR051417">
    <property type="entry name" value="SDr/BOS_complex"/>
</dbReference>
<protein>
    <recommendedName>
        <fullName evidence="6">Alpha-amylase</fullName>
    </recommendedName>
</protein>
<evidence type="ECO:0000256" key="2">
    <source>
        <dbReference type="SAM" id="MobiDB-lite"/>
    </source>
</evidence>
<evidence type="ECO:0000256" key="3">
    <source>
        <dbReference type="SAM" id="SignalP"/>
    </source>
</evidence>
<reference evidence="4 5" key="1">
    <citation type="submission" date="2020-07" db="EMBL/GenBank/DDBJ databases">
        <title>Sequencing the genomes of 1000 actinobacteria strains.</title>
        <authorList>
            <person name="Klenk H.-P."/>
        </authorList>
    </citation>
    <scope>NUCLEOTIDE SEQUENCE [LARGE SCALE GENOMIC DNA]</scope>
    <source>
        <strain evidence="4 5">DSM 18965</strain>
    </source>
</reference>
<feature type="compositionally biased region" description="Polar residues" evidence="2">
    <location>
        <begin position="1089"/>
        <end position="1114"/>
    </location>
</feature>
<evidence type="ECO:0000256" key="1">
    <source>
        <dbReference type="ARBA" id="ARBA00022729"/>
    </source>
</evidence>
<feature type="chain" id="PRO_5030922270" description="Alpha-amylase" evidence="3">
    <location>
        <begin position="37"/>
        <end position="1457"/>
    </location>
</feature>
<dbReference type="SUPFAM" id="SSF49464">
    <property type="entry name" value="Carboxypeptidase regulatory domain-like"/>
    <property type="match status" value="3"/>
</dbReference>
<feature type="region of interest" description="Disordered" evidence="2">
    <location>
        <begin position="881"/>
        <end position="917"/>
    </location>
</feature>
<dbReference type="Proteomes" id="UP000516957">
    <property type="component" value="Unassembled WGS sequence"/>
</dbReference>
<evidence type="ECO:0000313" key="5">
    <source>
        <dbReference type="Proteomes" id="UP000516957"/>
    </source>
</evidence>
<evidence type="ECO:0008006" key="6">
    <source>
        <dbReference type="Google" id="ProtNLM"/>
    </source>
</evidence>
<sequence>MPSSSSRHPRRALSLPLLLLTVLALVLGTFSVAAHAATVTVSGKVLGQDGAPLSGVVVKLGDRENGAFKELVAVAGTTDANGAWSTTLDDATRSTYLVGYTAQGYDPAYLRDGGSATTDLAQATYVTVTGGRTAVDEQLEVGSAELSGVVTRKGSLAGDPVAGATVTLSRTGTTPRSATTDAKGAYRFDGLLPGSYQLSFARTGYRTHHYLSSTASTADPAAAGSVTLADKQSASTVHGFLTQTTRSQMGGTVVTTDGTPVKDAEIRVFTRRYADGGTGAVSHTQVDADGKESSEVSDTTDVEGRWLVDQVFGDYVVEVKAPAFGTYYFDNGSMSQDKSRAALVRIEEGTARPLDARLGSRSTTTIQGIVRDAGTEQPVKGVTISVETGTTDASGQPVWTEAQKTQATTGADGFYSAEVPPGGGYVVGFHAPGYRPQFFERKGTRSEATKVQTSFATPRGGVNAQLERVAQVVGTVRDTTGQPVQGVTVTPVVLDPATGEWGPADFAEGTTTGRSGAYAVSVLDAGLEEPFRLRFQKPGREPRWFPAATVADEGQNLSVAKHQVLSGRDVTLPTLAVLAGALTEADGSAYDDGGEVSLWRKVSYTEQGERGGPAHTEWRPVAAKPVSGSDGSFSFSVPSGSYRMLARLTGENDGFLPGLVGLDQAPDISLAPEQSRTLQTYALPPVSAVRGTVTTTTGAPARGETVRAHYRFVQDIRDGAPVLSSWRLPAATAPTTTDGTYELKVRARTYRVGVPGKGFHTVDGTPQETLADADDVTLGSVAATGVDVRLSDGRPVNLAPPWIAGQAVEGGTLTAKPGTWSAADVTYAYQWFQSDTAAGPWTKASGTSDKATYEIPSATPIIGTFDAKHYLVHLTARRATGDVSEAASSKPTGKAKASPFYAPADPTTENRQDPQVTGRAVVGETLTGTTGEWSKGGTFELQWLADGQAVAGATTSSLRLGAAQLGRKISLKVTETTNEPDRVAVSRTTVAVVRGSLRATTLPSVTGQPFVGKPLTAQPGTWNADAPTFAYQWLVDGRAVPGATGTTYTPGAADEGKPVAVRVAASVAQAMDPGTATSESTALVAPDPTTVSNRTAPRITGTPQVGQTLSTTEGTWTNEPTSFSYQWLADGVAIGGATRSTHELGAAEAGKLVTVRVTASKAGLTSGTATADPVGPVASGPLTNTALPVVSGTAAPGGTLSTTDGTWDPATGLTYSYQWLADGTPVAGATSSSIVVTESLVGKAVAAVVTARRGGDSASATSKARTVAAEPVEPVVVLTAPSVSGRAEVGEEVVVDTGTTDPAGATRAVQWLRDGQAVPGAIGTRYRPTGADLGTLLSARVTYTHPERAEAVRTVTAGTVREGTTGPEKPRLDVVKRTKGTKLVLKVAVLADAVDTVPGELVLKENRRTLARKSLTGGTHKIVVRGLSRGFHTVRVKFLSGSEDVRNAKKTISFRIR</sequence>
<dbReference type="Pfam" id="PF13620">
    <property type="entry name" value="CarboxypepD_reg"/>
    <property type="match status" value="3"/>
</dbReference>
<proteinExistence type="predicted"/>
<evidence type="ECO:0000313" key="4">
    <source>
        <dbReference type="EMBL" id="NYD59387.1"/>
    </source>
</evidence>
<dbReference type="Gene3D" id="2.60.40.2700">
    <property type="match status" value="6"/>
</dbReference>
<dbReference type="InterPro" id="IPR008969">
    <property type="entry name" value="CarboxyPept-like_regulatory"/>
</dbReference>
<feature type="region of interest" description="Disordered" evidence="2">
    <location>
        <begin position="608"/>
        <end position="629"/>
    </location>
</feature>
<accession>A0A7Y9F4G2</accession>
<feature type="signal peptide" evidence="3">
    <location>
        <begin position="1"/>
        <end position="36"/>
    </location>
</feature>
<dbReference type="PANTHER" id="PTHR23303">
    <property type="entry name" value="CARBOXYPEPTIDASE REGULATORY REGION-CONTAINING"/>
    <property type="match status" value="1"/>
</dbReference>
<name>A0A7Y9F4G2_9ACTN</name>
<dbReference type="EMBL" id="JACCBE010000001">
    <property type="protein sequence ID" value="NYD59387.1"/>
    <property type="molecule type" value="Genomic_DNA"/>
</dbReference>
<dbReference type="Gene3D" id="2.60.40.1120">
    <property type="entry name" value="Carboxypeptidase-like, regulatory domain"/>
    <property type="match status" value="3"/>
</dbReference>
<keyword evidence="1 3" id="KW-0732">Signal</keyword>
<dbReference type="SUPFAM" id="SSF49478">
    <property type="entry name" value="Cna protein B-type domain"/>
    <property type="match status" value="1"/>
</dbReference>
<gene>
    <name evidence="4" type="ORF">BKA08_003625</name>
</gene>
<organism evidence="4 5">
    <name type="scientific">Nocardioides marinisabuli</name>
    <dbReference type="NCBI Taxonomy" id="419476"/>
    <lineage>
        <taxon>Bacteria</taxon>
        <taxon>Bacillati</taxon>
        <taxon>Actinomycetota</taxon>
        <taxon>Actinomycetes</taxon>
        <taxon>Propionibacteriales</taxon>
        <taxon>Nocardioidaceae</taxon>
        <taxon>Nocardioides</taxon>
    </lineage>
</organism>